<dbReference type="Pfam" id="PF00665">
    <property type="entry name" value="rve"/>
    <property type="match status" value="1"/>
</dbReference>
<evidence type="ECO:0000313" key="7">
    <source>
        <dbReference type="EMBL" id="KAJ9556373.1"/>
    </source>
</evidence>
<feature type="compositionally biased region" description="Polar residues" evidence="5">
    <location>
        <begin position="876"/>
        <end position="886"/>
    </location>
</feature>
<dbReference type="SUPFAM" id="SSF56672">
    <property type="entry name" value="DNA/RNA polymerases"/>
    <property type="match status" value="1"/>
</dbReference>
<dbReference type="InterPro" id="IPR012337">
    <property type="entry name" value="RNaseH-like_sf"/>
</dbReference>
<dbReference type="InterPro" id="IPR054722">
    <property type="entry name" value="PolX-like_BBD"/>
</dbReference>
<dbReference type="Pfam" id="PF22936">
    <property type="entry name" value="Pol_BBD"/>
    <property type="match status" value="1"/>
</dbReference>
<keyword evidence="1" id="KW-0645">Protease</keyword>
<keyword evidence="8" id="KW-1185">Reference proteome</keyword>
<feature type="compositionally biased region" description="Low complexity" evidence="5">
    <location>
        <begin position="34"/>
        <end position="52"/>
    </location>
</feature>
<evidence type="ECO:0000256" key="2">
    <source>
        <dbReference type="ARBA" id="ARBA00022723"/>
    </source>
</evidence>
<dbReference type="InterPro" id="IPR043502">
    <property type="entry name" value="DNA/RNA_pol_sf"/>
</dbReference>
<dbReference type="Pfam" id="PF25597">
    <property type="entry name" value="SH3_retrovirus"/>
    <property type="match status" value="1"/>
</dbReference>
<dbReference type="InterPro" id="IPR013103">
    <property type="entry name" value="RVT_2"/>
</dbReference>
<evidence type="ECO:0000256" key="4">
    <source>
        <dbReference type="ARBA" id="ARBA00022801"/>
    </source>
</evidence>
<keyword evidence="2" id="KW-0479">Metal-binding</keyword>
<evidence type="ECO:0000313" key="8">
    <source>
        <dbReference type="Proteomes" id="UP001172457"/>
    </source>
</evidence>
<dbReference type="InterPro" id="IPR001584">
    <property type="entry name" value="Integrase_cat-core"/>
</dbReference>
<dbReference type="GO" id="GO:0004190">
    <property type="term" value="F:aspartic-type endopeptidase activity"/>
    <property type="evidence" value="ECO:0007669"/>
    <property type="project" value="UniProtKB-KW"/>
</dbReference>
<organism evidence="7 8">
    <name type="scientific">Centaurea solstitialis</name>
    <name type="common">yellow star-thistle</name>
    <dbReference type="NCBI Taxonomy" id="347529"/>
    <lineage>
        <taxon>Eukaryota</taxon>
        <taxon>Viridiplantae</taxon>
        <taxon>Streptophyta</taxon>
        <taxon>Embryophyta</taxon>
        <taxon>Tracheophyta</taxon>
        <taxon>Spermatophyta</taxon>
        <taxon>Magnoliopsida</taxon>
        <taxon>eudicotyledons</taxon>
        <taxon>Gunneridae</taxon>
        <taxon>Pentapetalae</taxon>
        <taxon>asterids</taxon>
        <taxon>campanulids</taxon>
        <taxon>Asterales</taxon>
        <taxon>Asteraceae</taxon>
        <taxon>Carduoideae</taxon>
        <taxon>Cardueae</taxon>
        <taxon>Centaureinae</taxon>
        <taxon>Centaurea</taxon>
    </lineage>
</organism>
<accession>A0AA38TTC4</accession>
<reference evidence="7" key="1">
    <citation type="submission" date="2023-03" db="EMBL/GenBank/DDBJ databases">
        <title>Chromosome-scale reference genome and RAD-based genetic map of yellow starthistle (Centaurea solstitialis) reveal putative structural variation and QTLs associated with invader traits.</title>
        <authorList>
            <person name="Reatini B."/>
            <person name="Cang F.A."/>
            <person name="Jiang Q."/>
            <person name="Mckibben M.T.W."/>
            <person name="Barker M.S."/>
            <person name="Rieseberg L.H."/>
            <person name="Dlugosch K.M."/>
        </authorList>
    </citation>
    <scope>NUCLEOTIDE SEQUENCE</scope>
    <source>
        <strain evidence="7">CAN-66</strain>
        <tissue evidence="7">Leaf</tissue>
    </source>
</reference>
<dbReference type="CDD" id="cd09272">
    <property type="entry name" value="RNase_HI_RT_Ty1"/>
    <property type="match status" value="1"/>
</dbReference>
<dbReference type="Gene3D" id="3.30.420.10">
    <property type="entry name" value="Ribonuclease H-like superfamily/Ribonuclease H"/>
    <property type="match status" value="1"/>
</dbReference>
<dbReference type="GO" id="GO:0015074">
    <property type="term" value="P:DNA integration"/>
    <property type="evidence" value="ECO:0007669"/>
    <property type="project" value="InterPro"/>
</dbReference>
<dbReference type="Pfam" id="PF07727">
    <property type="entry name" value="RVT_2"/>
    <property type="match status" value="1"/>
</dbReference>
<dbReference type="InterPro" id="IPR036397">
    <property type="entry name" value="RNaseH_sf"/>
</dbReference>
<keyword evidence="4" id="KW-0378">Hydrolase</keyword>
<dbReference type="GO" id="GO:0006508">
    <property type="term" value="P:proteolysis"/>
    <property type="evidence" value="ECO:0007669"/>
    <property type="project" value="UniProtKB-KW"/>
</dbReference>
<name>A0AA38TTC4_9ASTR</name>
<keyword evidence="3" id="KW-0064">Aspartyl protease</keyword>
<dbReference type="EMBL" id="JARYMX010000003">
    <property type="protein sequence ID" value="KAJ9556373.1"/>
    <property type="molecule type" value="Genomic_DNA"/>
</dbReference>
<proteinExistence type="predicted"/>
<dbReference type="GO" id="GO:0003676">
    <property type="term" value="F:nucleic acid binding"/>
    <property type="evidence" value="ECO:0007669"/>
    <property type="project" value="InterPro"/>
</dbReference>
<dbReference type="InterPro" id="IPR025724">
    <property type="entry name" value="GAG-pre-integrase_dom"/>
</dbReference>
<feature type="compositionally biased region" description="Low complexity" evidence="5">
    <location>
        <begin position="833"/>
        <end position="846"/>
    </location>
</feature>
<dbReference type="Pfam" id="PF14223">
    <property type="entry name" value="Retrotran_gag_2"/>
    <property type="match status" value="1"/>
</dbReference>
<dbReference type="GO" id="GO:0046872">
    <property type="term" value="F:metal ion binding"/>
    <property type="evidence" value="ECO:0007669"/>
    <property type="project" value="UniProtKB-KW"/>
</dbReference>
<evidence type="ECO:0000256" key="5">
    <source>
        <dbReference type="SAM" id="MobiDB-lite"/>
    </source>
</evidence>
<feature type="domain" description="Integrase catalytic" evidence="6">
    <location>
        <begin position="575"/>
        <end position="738"/>
    </location>
</feature>
<dbReference type="Proteomes" id="UP001172457">
    <property type="component" value="Chromosome 3"/>
</dbReference>
<dbReference type="PROSITE" id="PS50994">
    <property type="entry name" value="INTEGRASE"/>
    <property type="match status" value="1"/>
</dbReference>
<comment type="caution">
    <text evidence="7">The sequence shown here is derived from an EMBL/GenBank/DDBJ whole genome shotgun (WGS) entry which is preliminary data.</text>
</comment>
<evidence type="ECO:0000256" key="1">
    <source>
        <dbReference type="ARBA" id="ARBA00022670"/>
    </source>
</evidence>
<feature type="region of interest" description="Disordered" evidence="5">
    <location>
        <begin position="833"/>
        <end position="886"/>
    </location>
</feature>
<feature type="compositionally biased region" description="Pro residues" evidence="5">
    <location>
        <begin position="847"/>
        <end position="872"/>
    </location>
</feature>
<dbReference type="PANTHER" id="PTHR42648">
    <property type="entry name" value="TRANSPOSASE, PUTATIVE-RELATED"/>
    <property type="match status" value="1"/>
</dbReference>
<dbReference type="InterPro" id="IPR039537">
    <property type="entry name" value="Retrotran_Ty1/copia-like"/>
</dbReference>
<protein>
    <recommendedName>
        <fullName evidence="6">Integrase catalytic domain-containing protein</fullName>
    </recommendedName>
</protein>
<gene>
    <name evidence="7" type="ORF">OSB04_010987</name>
</gene>
<dbReference type="InterPro" id="IPR057670">
    <property type="entry name" value="SH3_retrovirus"/>
</dbReference>
<dbReference type="Pfam" id="PF13976">
    <property type="entry name" value="gag_pre-integrs"/>
    <property type="match status" value="1"/>
</dbReference>
<dbReference type="PANTHER" id="PTHR42648:SF26">
    <property type="entry name" value="INTEGRASE CATALYTIC DOMAIN-CONTAINING PROTEIN"/>
    <property type="match status" value="1"/>
</dbReference>
<dbReference type="SUPFAM" id="SSF53098">
    <property type="entry name" value="Ribonuclease H-like"/>
    <property type="match status" value="1"/>
</dbReference>
<evidence type="ECO:0000256" key="3">
    <source>
        <dbReference type="ARBA" id="ARBA00022750"/>
    </source>
</evidence>
<evidence type="ECO:0000259" key="6">
    <source>
        <dbReference type="PROSITE" id="PS50994"/>
    </source>
</evidence>
<feature type="region of interest" description="Disordered" evidence="5">
    <location>
        <begin position="17"/>
        <end position="53"/>
    </location>
</feature>
<sequence length="1357" mass="152920">MHIVYYMASHNNITAPNFQKPCSATPTSSPPHSPSSSPLSPSSSPKQSSAMSDDFNVNTTLKDITIVNFPATLKLTSTNYLAWKTQIEALLHGLDLYRYIDGTYPAPSPTIADDGKATPHPDYQKWFRQDRLLFGALVGSLSPQIVPLITNASSSLEAWKTLASTYASPSRGHIKQLQYRLKQITKTPNQTITDYMQNIKTVVDELAILGKKLDQEDLIDAVINGLDHSTYKPILDAIHARDSTISFNELHEKLINHELALAQQNSTTGIHQPAMVFYTHHQHKKPWPSRQENNVGLLPTPTKQVPQATGQRPFLGKCQWCHQKGHSLSNCFTFKKLNDPSWWCHQKGHSLSNCFTFKKLFPNASVPSPSNRFMQVKNAQAHLMNPTNPSSTTNWLFDSGASFHATNDLNNLSIHAPYDGTEELVIGDGSCLQISHIGSLILYTSNTPLILKNVLYVPSLSRNIISISRLCIDNNFLIEFYSFVFVIKDLATKLPLFTGTTIKGMYEIRSSPSPIIYTMHTATSSMWHHRLGHPQNKVFKQLSSFLSFNSSSIDNCNSCRINKSHRLPFHDSSLTSTQPLELIFSDVWCSPVESYDHYKYYIIFVDHFTKYTWLYPMKNKSESLTIFIRFQSLVENFFNTKIKQLFSDNGGEYLKLATYLASHGISHLTSPPHTPQHNGYAERRHRHIVETGLALLSHSNIPVTFWPFAFTTAAYLINRLPTSTLNNLSPFRCLFQKEPNYSKLRSFGCLCYPWLRPYSPHKLHSRSTPCVFVGYSPTQSAYYAYDPISTKVYTSRHVVFIEHEFPFNKLTTSSTPSATINLDHWVPLSIPITHAPTPSSPTSSQPDTPPSHPDTPPPQNTSPPTPPSPPPLIKMNTRTNPKPNKKCFNSNFQIYTASPTCPSEPSSISQALKHPSWRNAMQEEFDALERNCTWSLVPFSQAHNLIGSKWVFRIKYKPDGSIDRLKARLVAKGFNQRPGIDYRETFSPVLKPATLRLILSLAISQNWSLRQLDINNAFLQGHLHEDVFMSQPPGFVNPSFPNHVCKLHKALYGLRQASRAWYDELKTYLISLGFKPTISDSSLFILKTNSSFILVLVYVDDIIVTGVEVLPHPSGILLSQRKYILDILTRAKMSDCKPVSTSMTNTEPLLNRLSQFMHAPTSLHWIALKRLLRYLHGTLYHGIILRKNSSLTLHGFTDADWAGDKDNYRSTSGYIVYLGSNPISWSSKRQSTLARSSTEAEFRAVASTTTEVQWLTSLLTELGFSSSTTPTIYCDNLSATSYSANPVFHSRMKHLALDFHFVREKVQQGSLRVQHIAGDDQLADALTKPLPKSRFHYLISKIGLTSGSSILRGHIKI</sequence>